<dbReference type="Gene3D" id="3.40.50.150">
    <property type="entry name" value="Vaccinia Virus protein VP39"/>
    <property type="match status" value="1"/>
</dbReference>
<accession>A0ABM1MHB8</accession>
<dbReference type="SUPFAM" id="SSF53335">
    <property type="entry name" value="S-adenosyl-L-methionine-dependent methyltransferases"/>
    <property type="match status" value="1"/>
</dbReference>
<dbReference type="RefSeq" id="XP_017773968.1">
    <property type="nucleotide sequence ID" value="XM_017918479.1"/>
</dbReference>
<organism evidence="1 2">
    <name type="scientific">Nicrophorus vespilloides</name>
    <name type="common">Boreal carrion beetle</name>
    <dbReference type="NCBI Taxonomy" id="110193"/>
    <lineage>
        <taxon>Eukaryota</taxon>
        <taxon>Metazoa</taxon>
        <taxon>Ecdysozoa</taxon>
        <taxon>Arthropoda</taxon>
        <taxon>Hexapoda</taxon>
        <taxon>Insecta</taxon>
        <taxon>Pterygota</taxon>
        <taxon>Neoptera</taxon>
        <taxon>Endopterygota</taxon>
        <taxon>Coleoptera</taxon>
        <taxon>Polyphaga</taxon>
        <taxon>Staphyliniformia</taxon>
        <taxon>Silphidae</taxon>
        <taxon>Nicrophorinae</taxon>
        <taxon>Nicrophorus</taxon>
    </lineage>
</organism>
<gene>
    <name evidence="2" type="primary">LOC108560799</name>
</gene>
<evidence type="ECO:0000313" key="1">
    <source>
        <dbReference type="Proteomes" id="UP000695000"/>
    </source>
</evidence>
<sequence>MDDATLYSKYHSMQTKDVNFVLENYIKTIKWKSSESILDVGSGSGEVTMQLLAPVLPHDFEKLVGLDISPEMTTYHPKILPIR</sequence>
<dbReference type="Proteomes" id="UP000695000">
    <property type="component" value="Unplaced"/>
</dbReference>
<proteinExistence type="predicted"/>
<dbReference type="InterPro" id="IPR029063">
    <property type="entry name" value="SAM-dependent_MTases_sf"/>
</dbReference>
<reference evidence="2" key="1">
    <citation type="submission" date="2025-08" db="UniProtKB">
        <authorList>
            <consortium name="RefSeq"/>
        </authorList>
    </citation>
    <scope>IDENTIFICATION</scope>
    <source>
        <tissue evidence="2">Whole Larva</tissue>
    </source>
</reference>
<dbReference type="GeneID" id="108560799"/>
<protein>
    <submittedName>
        <fullName evidence="2">Juvenile hormone acid O-methyltransferase-like</fullName>
    </submittedName>
</protein>
<name>A0ABM1MHB8_NICVS</name>
<keyword evidence="1" id="KW-1185">Reference proteome</keyword>
<evidence type="ECO:0000313" key="2">
    <source>
        <dbReference type="RefSeq" id="XP_017773968.1"/>
    </source>
</evidence>